<dbReference type="InterPro" id="IPR027939">
    <property type="entry name" value="NMT1/THI5"/>
</dbReference>
<dbReference type="PROSITE" id="PS51257">
    <property type="entry name" value="PROKAR_LIPOPROTEIN"/>
    <property type="match status" value="1"/>
</dbReference>
<proteinExistence type="predicted"/>
<organism evidence="3 4">
    <name type="scientific">Mobiluncus curtisii</name>
    <dbReference type="NCBI Taxonomy" id="2051"/>
    <lineage>
        <taxon>Bacteria</taxon>
        <taxon>Bacillati</taxon>
        <taxon>Actinomycetota</taxon>
        <taxon>Actinomycetes</taxon>
        <taxon>Actinomycetales</taxon>
        <taxon>Actinomycetaceae</taxon>
        <taxon>Mobiluncus</taxon>
    </lineage>
</organism>
<dbReference type="GO" id="GO:0009228">
    <property type="term" value="P:thiamine biosynthetic process"/>
    <property type="evidence" value="ECO:0007669"/>
    <property type="project" value="InterPro"/>
</dbReference>
<evidence type="ECO:0000313" key="4">
    <source>
        <dbReference type="Proteomes" id="UP000553981"/>
    </source>
</evidence>
<keyword evidence="1" id="KW-0732">Signal</keyword>
<dbReference type="Proteomes" id="UP000553981">
    <property type="component" value="Unassembled WGS sequence"/>
</dbReference>
<evidence type="ECO:0000256" key="1">
    <source>
        <dbReference type="SAM" id="SignalP"/>
    </source>
</evidence>
<accession>A0A7Y0UI17</accession>
<sequence length="371" mass="39281">MSHRFIKSLAGLAMSAVLLAGCAAGSTAEKGSSARSAGSPAGANRAVTIGLTYIPNVQFAPFYVAAQDRLFRWDGGGGVRQQPVNLRHHGADEGLFNALLSHKEDYVVAFADEAVQAISAGMDLCVTGILYQKYPVEVIATKQSGITSWADLKGKTVGVPGRFGSSWFGFQAGLQQAGLSLDDVKISEIGYTQQTQMATGKVDAVVGFSNNDLVQFQLAGLAVTEIPLPPNLPLVGAAVVTTGENCKTQDSVNEGVINAMAQAVNSIQQNPEKAVEYTKKYDQTLNTAASLQAAKKVNQATLELEQMPDYDPADPGRAAAPDPQKFKDMIALLDEIGALDKKVDLSSLDQAGLEKIARPWQSLQVHSSATK</sequence>
<dbReference type="SUPFAM" id="SSF53850">
    <property type="entry name" value="Periplasmic binding protein-like II"/>
    <property type="match status" value="1"/>
</dbReference>
<dbReference type="InterPro" id="IPR015168">
    <property type="entry name" value="SsuA/THI5"/>
</dbReference>
<feature type="chain" id="PRO_5038845015" evidence="1">
    <location>
        <begin position="21"/>
        <end position="371"/>
    </location>
</feature>
<dbReference type="EMBL" id="JABCUI010000004">
    <property type="protein sequence ID" value="NMW87734.1"/>
    <property type="molecule type" value="Genomic_DNA"/>
</dbReference>
<protein>
    <submittedName>
        <fullName evidence="3">ABC transporter substrate-binding protein</fullName>
    </submittedName>
</protein>
<dbReference type="PANTHER" id="PTHR31528:SF15">
    <property type="entry name" value="RIBOFLAVIN-BINDING PROTEIN RIBY"/>
    <property type="match status" value="1"/>
</dbReference>
<dbReference type="Pfam" id="PF09084">
    <property type="entry name" value="NMT1"/>
    <property type="match status" value="1"/>
</dbReference>
<dbReference type="RefSeq" id="WP_169770753.1">
    <property type="nucleotide sequence ID" value="NZ_JABCUI010000004.1"/>
</dbReference>
<feature type="signal peptide" evidence="1">
    <location>
        <begin position="1"/>
        <end position="20"/>
    </location>
</feature>
<dbReference type="PANTHER" id="PTHR31528">
    <property type="entry name" value="4-AMINO-5-HYDROXYMETHYL-2-METHYLPYRIMIDINE PHOSPHATE SYNTHASE THI11-RELATED"/>
    <property type="match status" value="1"/>
</dbReference>
<gene>
    <name evidence="3" type="ORF">HHJ67_08285</name>
</gene>
<evidence type="ECO:0000259" key="2">
    <source>
        <dbReference type="Pfam" id="PF09084"/>
    </source>
</evidence>
<reference evidence="3 4" key="1">
    <citation type="submission" date="2020-04" db="EMBL/GenBank/DDBJ databases">
        <title>Antimicrobial susceptibility and clonality of vaginal-derived multi-drug resistant Mobiluncus isolates in China.</title>
        <authorList>
            <person name="Zhang X."/>
        </authorList>
    </citation>
    <scope>NUCLEOTIDE SEQUENCE [LARGE SCALE GENOMIC DNA]</scope>
    <source>
        <strain evidence="3 4">19</strain>
    </source>
</reference>
<name>A0A7Y0UI17_9ACTO</name>
<dbReference type="AlphaFoldDB" id="A0A7Y0UI17"/>
<comment type="caution">
    <text evidence="3">The sequence shown here is derived from an EMBL/GenBank/DDBJ whole genome shotgun (WGS) entry which is preliminary data.</text>
</comment>
<dbReference type="Gene3D" id="3.40.190.10">
    <property type="entry name" value="Periplasmic binding protein-like II"/>
    <property type="match status" value="2"/>
</dbReference>
<evidence type="ECO:0000313" key="3">
    <source>
        <dbReference type="EMBL" id="NMW87734.1"/>
    </source>
</evidence>
<feature type="domain" description="SsuA/THI5-like" evidence="2">
    <location>
        <begin position="58"/>
        <end position="274"/>
    </location>
</feature>